<accession>A0A1I2RXN4</accession>
<comment type="similarity">
    <text evidence="1">Belongs to the AHA1 family.</text>
</comment>
<dbReference type="CDD" id="cd07814">
    <property type="entry name" value="SRPBCC_CalC_Aha1-like"/>
    <property type="match status" value="1"/>
</dbReference>
<dbReference type="Gene3D" id="3.30.530.20">
    <property type="match status" value="1"/>
</dbReference>
<dbReference type="InterPro" id="IPR023393">
    <property type="entry name" value="START-like_dom_sf"/>
</dbReference>
<dbReference type="STRING" id="504797.SAMN05421678_10634"/>
<evidence type="ECO:0000256" key="1">
    <source>
        <dbReference type="ARBA" id="ARBA00006817"/>
    </source>
</evidence>
<dbReference type="SUPFAM" id="SSF55961">
    <property type="entry name" value="Bet v1-like"/>
    <property type="match status" value="1"/>
</dbReference>
<dbReference type="Proteomes" id="UP000199052">
    <property type="component" value="Unassembled WGS sequence"/>
</dbReference>
<sequence>MSEQSHQETSGGFTVRRHLPATAERVHAAFVEPSKLEQWFVVPGYETPAERMRVDPRPGGRMEAVMISDADGSEISFGFEYAELDPPHRVALRFDEPRELVTVTMAETSDGSVDLTYVFLSWPAPADEEAPRRGVEGMLDLIDAAIRRGTI</sequence>
<dbReference type="InterPro" id="IPR013538">
    <property type="entry name" value="ASHA1/2-like_C"/>
</dbReference>
<evidence type="ECO:0000313" key="3">
    <source>
        <dbReference type="EMBL" id="SFG45445.1"/>
    </source>
</evidence>
<evidence type="ECO:0000313" key="4">
    <source>
        <dbReference type="Proteomes" id="UP000199052"/>
    </source>
</evidence>
<evidence type="ECO:0000259" key="2">
    <source>
        <dbReference type="Pfam" id="PF08327"/>
    </source>
</evidence>
<protein>
    <submittedName>
        <fullName evidence="3">Uncharacterized conserved protein YndB, AHSA1/START domain</fullName>
    </submittedName>
</protein>
<feature type="domain" description="Activator of Hsp90 ATPase homologue 1/2-like C-terminal" evidence="2">
    <location>
        <begin position="21"/>
        <end position="145"/>
    </location>
</feature>
<dbReference type="Pfam" id="PF08327">
    <property type="entry name" value="AHSA1"/>
    <property type="match status" value="1"/>
</dbReference>
<reference evidence="3 4" key="1">
    <citation type="submission" date="2016-10" db="EMBL/GenBank/DDBJ databases">
        <authorList>
            <person name="de Groot N.N."/>
        </authorList>
    </citation>
    <scope>NUCLEOTIDE SEQUENCE [LARGE SCALE GENOMIC DNA]</scope>
    <source>
        <strain evidence="3 4">CPCC 202808</strain>
    </source>
</reference>
<dbReference type="AlphaFoldDB" id="A0A1I2RXN4"/>
<dbReference type="EMBL" id="FOOI01000006">
    <property type="protein sequence ID" value="SFG45445.1"/>
    <property type="molecule type" value="Genomic_DNA"/>
</dbReference>
<organism evidence="3 4">
    <name type="scientific">Actinopolymorpha cephalotaxi</name>
    <dbReference type="NCBI Taxonomy" id="504797"/>
    <lineage>
        <taxon>Bacteria</taxon>
        <taxon>Bacillati</taxon>
        <taxon>Actinomycetota</taxon>
        <taxon>Actinomycetes</taxon>
        <taxon>Propionibacteriales</taxon>
        <taxon>Actinopolymorphaceae</taxon>
        <taxon>Actinopolymorpha</taxon>
    </lineage>
</organism>
<dbReference type="RefSeq" id="WP_175542497.1">
    <property type="nucleotide sequence ID" value="NZ_FOOI01000006.1"/>
</dbReference>
<gene>
    <name evidence="3" type="ORF">SAMN05421678_10634</name>
</gene>
<name>A0A1I2RXN4_9ACTN</name>
<proteinExistence type="inferred from homology"/>